<comment type="function">
    <text evidence="4 5">Associates with the EF-Tu.GDP complex and induces the exchange of GDP to GTP. It remains bound to the aminoacyl-tRNA.EF-Tu.GTP complex up to the GTP hydrolysis stage on the ribosome.</text>
</comment>
<evidence type="ECO:0000256" key="3">
    <source>
        <dbReference type="ARBA" id="ARBA00022917"/>
    </source>
</evidence>
<dbReference type="Gene3D" id="3.30.479.20">
    <property type="entry name" value="Elongation factor Ts, dimerisation domain"/>
    <property type="match status" value="1"/>
</dbReference>
<dbReference type="FunFam" id="3.90.810.10:FF:000029">
    <property type="entry name" value="Elongation factor Ts, mitochondrial"/>
    <property type="match status" value="1"/>
</dbReference>
<dbReference type="HAMAP" id="MF_00050">
    <property type="entry name" value="EF_Ts"/>
    <property type="match status" value="1"/>
</dbReference>
<reference evidence="6" key="1">
    <citation type="submission" date="2015-12" db="EMBL/GenBank/DDBJ databases">
        <title>Update maize B73 reference genome by single molecule sequencing technologies.</title>
        <authorList>
            <consortium name="Maize Genome Sequencing Project"/>
            <person name="Ware D."/>
        </authorList>
    </citation>
    <scope>NUCLEOTIDE SEQUENCE</scope>
    <source>
        <tissue evidence="6">Seedling</tissue>
    </source>
</reference>
<dbReference type="InterPro" id="IPR036936">
    <property type="entry name" value="CRIB_dom_sf"/>
</dbReference>
<keyword evidence="3 5" id="KW-0648">Protein biosynthesis</keyword>
<evidence type="ECO:0000313" key="6">
    <source>
        <dbReference type="EMBL" id="AQK96115.1"/>
    </source>
</evidence>
<dbReference type="PANTHER" id="PTHR11741:SF10">
    <property type="entry name" value="POLYPROTEIN OF EF-TS, CHLOROPLASTIC"/>
    <property type="match status" value="1"/>
</dbReference>
<dbReference type="ExpressionAtlas" id="A0A1D6FXP0">
    <property type="expression patterns" value="baseline and differential"/>
</dbReference>
<accession>A0A1D6FXP0</accession>
<dbReference type="SMR" id="A0A1D6FXP0"/>
<evidence type="ECO:0000256" key="2">
    <source>
        <dbReference type="ARBA" id="ARBA00022768"/>
    </source>
</evidence>
<dbReference type="InterPro" id="IPR000095">
    <property type="entry name" value="CRIB_dom"/>
</dbReference>
<dbReference type="Pfam" id="PF00786">
    <property type="entry name" value="PBD"/>
    <property type="match status" value="1"/>
</dbReference>
<sequence length="237" mass="26222">MDALSVFLHGSSPVLAAVKEHEMEIGCPTDVKHVAHIGWDSVAGGVSPSWMNDIMASSDLSSLGNFAALTGTSWVSQDTSGGTFLSNFYGSYIHDSRIGVLIEVNCETDFVSRGDIFKELVDDLALQIAACPQVQYISIDDVPKEVVKKDTELEMQREDLLTKPEQVQAKIVKGRVKKRLGEFALFEQPFIKNDKVTISEWLKQTIGTTGENMKVRRFARYNLGEGLEKESQDFAAE</sequence>
<dbReference type="EMBL" id="CM000784">
    <property type="protein sequence ID" value="AQK96115.1"/>
    <property type="molecule type" value="Genomic_DNA"/>
</dbReference>
<dbReference type="PROSITE" id="PS50108">
    <property type="entry name" value="CRIB"/>
    <property type="match status" value="1"/>
</dbReference>
<dbReference type="CDD" id="cd00132">
    <property type="entry name" value="CRIB"/>
    <property type="match status" value="1"/>
</dbReference>
<proteinExistence type="inferred from homology"/>
<dbReference type="GO" id="GO:0003746">
    <property type="term" value="F:translation elongation factor activity"/>
    <property type="evidence" value="ECO:0007669"/>
    <property type="project" value="UniProtKB-KW"/>
</dbReference>
<feature type="non-terminal residue" evidence="6">
    <location>
        <position position="237"/>
    </location>
</feature>
<gene>
    <name evidence="6" type="ORF">ZEAMMB73_Zm00001d011181</name>
</gene>
<name>A0A1D6FXP0_MAIZE</name>
<comment type="similarity">
    <text evidence="1 5">Belongs to the EF-Ts family.</text>
</comment>
<evidence type="ECO:0000256" key="5">
    <source>
        <dbReference type="RuleBase" id="RU000642"/>
    </source>
</evidence>
<dbReference type="PROSITE" id="PS01127">
    <property type="entry name" value="EF_TS_2"/>
    <property type="match status" value="1"/>
</dbReference>
<dbReference type="STRING" id="4577.A0A1D6FXP0"/>
<dbReference type="InterPro" id="IPR036402">
    <property type="entry name" value="EF-Ts_dimer_sf"/>
</dbReference>
<dbReference type="FunFam" id="1.10.286.20:FF:000001">
    <property type="entry name" value="Elongation factor Ts"/>
    <property type="match status" value="1"/>
</dbReference>
<dbReference type="NCBIfam" id="TIGR00116">
    <property type="entry name" value="tsf"/>
    <property type="match status" value="1"/>
</dbReference>
<dbReference type="InterPro" id="IPR018101">
    <property type="entry name" value="Transl_elong_Ts_CS"/>
</dbReference>
<protein>
    <recommendedName>
        <fullName evidence="5">Elongation factor Ts</fullName>
    </recommendedName>
</protein>
<organism evidence="6">
    <name type="scientific">Zea mays</name>
    <name type="common">Maize</name>
    <dbReference type="NCBI Taxonomy" id="4577"/>
    <lineage>
        <taxon>Eukaryota</taxon>
        <taxon>Viridiplantae</taxon>
        <taxon>Streptophyta</taxon>
        <taxon>Embryophyta</taxon>
        <taxon>Tracheophyta</taxon>
        <taxon>Spermatophyta</taxon>
        <taxon>Magnoliopsida</taxon>
        <taxon>Liliopsida</taxon>
        <taxon>Poales</taxon>
        <taxon>Poaceae</taxon>
        <taxon>PACMAD clade</taxon>
        <taxon>Panicoideae</taxon>
        <taxon>Andropogonodae</taxon>
        <taxon>Andropogoneae</taxon>
        <taxon>Tripsacinae</taxon>
        <taxon>Zea</taxon>
    </lineage>
</organism>
<dbReference type="Pfam" id="PF00889">
    <property type="entry name" value="EF_TS"/>
    <property type="match status" value="1"/>
</dbReference>
<dbReference type="InParanoid" id="A0A1D6FXP0"/>
<dbReference type="InterPro" id="IPR001816">
    <property type="entry name" value="Transl_elong_EFTs/EF1B"/>
</dbReference>
<evidence type="ECO:0000256" key="4">
    <source>
        <dbReference type="ARBA" id="ARBA00025453"/>
    </source>
</evidence>
<dbReference type="SUPFAM" id="SSF54713">
    <property type="entry name" value="Elongation factor Ts (EF-Ts), dimerisation domain"/>
    <property type="match status" value="1"/>
</dbReference>
<dbReference type="Gene3D" id="1.10.286.20">
    <property type="match status" value="1"/>
</dbReference>
<dbReference type="PANTHER" id="PTHR11741">
    <property type="entry name" value="ELONGATION FACTOR TS"/>
    <property type="match status" value="1"/>
</dbReference>
<dbReference type="InterPro" id="IPR014039">
    <property type="entry name" value="Transl_elong_EFTs/EF1B_dimer"/>
</dbReference>
<evidence type="ECO:0000256" key="1">
    <source>
        <dbReference type="ARBA" id="ARBA00005532"/>
    </source>
</evidence>
<dbReference type="AlphaFoldDB" id="A0A1D6FXP0"/>
<dbReference type="SMART" id="SM00285">
    <property type="entry name" value="PBD"/>
    <property type="match status" value="1"/>
</dbReference>
<dbReference type="Gene3D" id="3.90.810.10">
    <property type="entry name" value="CRIB domain"/>
    <property type="match status" value="1"/>
</dbReference>
<keyword evidence="2 5" id="KW-0251">Elongation factor</keyword>